<evidence type="ECO:0008006" key="4">
    <source>
        <dbReference type="Google" id="ProtNLM"/>
    </source>
</evidence>
<gene>
    <name evidence="2" type="primary">64</name>
    <name evidence="2" type="ORF">SEA_VROOMVROOM_64</name>
</gene>
<sequence>MSNTATPAEGPSTEDRIRTVASKYADTSEDLDLLVASALRRLEYRKAHSGKRCPSCENDLPVSSFGPDGTRPDGLARICRPCDAERHRPADAEDV</sequence>
<keyword evidence="3" id="KW-1185">Reference proteome</keyword>
<protein>
    <recommendedName>
        <fullName evidence="4">HNH endonuclease</fullName>
    </recommendedName>
</protein>
<reference evidence="2" key="1">
    <citation type="submission" date="2023-05" db="EMBL/GenBank/DDBJ databases">
        <authorList>
            <person name="Barden S."/>
            <person name="Berber-Pulido R."/>
            <person name="Bursulaya I."/>
            <person name="Chawla E."/>
            <person name="Critzer N.A."/>
            <person name="Dawson N.R."/>
            <person name="Deal M.M."/>
            <person name="Douglas K.A."/>
            <person name="Estampa J.P."/>
            <person name="Gowdy G.A."/>
            <person name="Hamid B."/>
            <person name="Hernandez E.R."/>
            <person name="Hoang R.L."/>
            <person name="Hughes A.L."/>
            <person name="Kim C.J."/>
            <person name="Kretschmer T.O."/>
            <person name="Le V.D."/>
            <person name="Li A."/>
            <person name="Li M."/>
            <person name="Lim J.M."/>
            <person name="Martin K.B."/>
            <person name="Martinez D.M."/>
            <person name="Nguyen A.H."/>
            <person name="Okumura J.H."/>
            <person name="Ortiz-Gomez D.E."/>
            <person name="Pan C."/>
            <person name="Pisipati K.L."/>
            <person name="Reyimjan D."/>
            <person name="Robles A."/>
            <person name="Rodriguez J.F."/>
            <person name="Sacristan A."/>
            <person name="Scriven S.P."/>
            <person name="Smith S.M."/>
            <person name="Tosasuk K."/>
            <person name="Tran K.A."/>
            <person name="Unanwa N.C."/>
            <person name="Vajragiri S."/>
            <person name="Vanderpool L.R."/>
            <person name="Vu T.T."/>
            <person name="Wang X."/>
            <person name="Wu F."/>
            <person name="Zhu Y.A."/>
            <person name="Nguyen M."/>
            <person name="Stephenson J.C."/>
            <person name="Zorawik M."/>
            <person name="Garza D.R."/>
            <person name="Reputana M.J."/>
            <person name="Al Banaa F.A."/>
            <person name="Reddi K."/>
            <person name="Freise A.C."/>
            <person name="Furlong K.P."/>
            <person name="Rudner A.D."/>
            <person name="Beyer A.R."/>
            <person name="Chong R.A."/>
            <person name="Edgington N.P."/>
            <person name="Garcia Costas A.M."/>
            <person name="Gibb B.P."/>
            <person name="Klyczek K.K."/>
            <person name="Swerdlow S.J."/>
            <person name="Garlena R.A."/>
            <person name="Russell D.A."/>
            <person name="Jacobs-Sera D."/>
            <person name="Hatfull G.F."/>
        </authorList>
    </citation>
    <scope>NUCLEOTIDE SEQUENCE</scope>
</reference>
<dbReference type="EMBL" id="OQ938592">
    <property type="protein sequence ID" value="WIC90214.1"/>
    <property type="molecule type" value="Genomic_DNA"/>
</dbReference>
<organism evidence="2 3">
    <name type="scientific">Arthrobacter phage VroomVroom</name>
    <dbReference type="NCBI Taxonomy" id="3049371"/>
    <lineage>
        <taxon>Viruses</taxon>
        <taxon>Duplodnaviria</taxon>
        <taxon>Heunggongvirae</taxon>
        <taxon>Uroviricota</taxon>
        <taxon>Caudoviricetes</taxon>
        <taxon>Casidaviridae</taxon>
        <taxon>Hilgardvirus</taxon>
        <taxon>Hilgardvirus vroomvroom</taxon>
    </lineage>
</organism>
<proteinExistence type="predicted"/>
<evidence type="ECO:0000313" key="2">
    <source>
        <dbReference type="EMBL" id="WIC90214.1"/>
    </source>
</evidence>
<evidence type="ECO:0000313" key="3">
    <source>
        <dbReference type="Proteomes" id="UP001243977"/>
    </source>
</evidence>
<dbReference type="Proteomes" id="UP001243977">
    <property type="component" value="Segment"/>
</dbReference>
<evidence type="ECO:0000256" key="1">
    <source>
        <dbReference type="SAM" id="MobiDB-lite"/>
    </source>
</evidence>
<name>A0AA49FAE8_9CAUD</name>
<feature type="region of interest" description="Disordered" evidence="1">
    <location>
        <begin position="47"/>
        <end position="74"/>
    </location>
</feature>
<accession>A0AA49FAE8</accession>